<feature type="region of interest" description="Disordered" evidence="1">
    <location>
        <begin position="40"/>
        <end position="59"/>
    </location>
</feature>
<accession>A0A7C3PFT0</accession>
<protein>
    <submittedName>
        <fullName evidence="2">Uncharacterized protein</fullName>
    </submittedName>
</protein>
<sequence>MNDCPCCKGNLLRHIRNSGVYWFCPTCRQEMPNLVTEIHRQQNQLHHSRKMSLDPPNSV</sequence>
<dbReference type="AlphaFoldDB" id="A0A7C3PFT0"/>
<comment type="caution">
    <text evidence="2">The sequence shown here is derived from an EMBL/GenBank/DDBJ whole genome shotgun (WGS) entry which is preliminary data.</text>
</comment>
<organism evidence="2">
    <name type="scientific">Oscillatoriales cyanobacterium SpSt-418</name>
    <dbReference type="NCBI Taxonomy" id="2282169"/>
    <lineage>
        <taxon>Bacteria</taxon>
        <taxon>Bacillati</taxon>
        <taxon>Cyanobacteriota</taxon>
        <taxon>Cyanophyceae</taxon>
        <taxon>Oscillatoriophycideae</taxon>
        <taxon>Oscillatoriales</taxon>
    </lineage>
</organism>
<dbReference type="EMBL" id="DSRU01000131">
    <property type="protein sequence ID" value="HFM97978.1"/>
    <property type="molecule type" value="Genomic_DNA"/>
</dbReference>
<evidence type="ECO:0000256" key="1">
    <source>
        <dbReference type="SAM" id="MobiDB-lite"/>
    </source>
</evidence>
<gene>
    <name evidence="2" type="ORF">ENR64_09480</name>
</gene>
<name>A0A7C3PFT0_9CYAN</name>
<reference evidence="2" key="1">
    <citation type="journal article" date="2020" name="mSystems">
        <title>Genome- and Community-Level Interaction Insights into Carbon Utilization and Element Cycling Functions of Hydrothermarchaeota in Hydrothermal Sediment.</title>
        <authorList>
            <person name="Zhou Z."/>
            <person name="Liu Y."/>
            <person name="Xu W."/>
            <person name="Pan J."/>
            <person name="Luo Z.H."/>
            <person name="Li M."/>
        </authorList>
    </citation>
    <scope>NUCLEOTIDE SEQUENCE [LARGE SCALE GENOMIC DNA]</scope>
    <source>
        <strain evidence="2">SpSt-418</strain>
    </source>
</reference>
<evidence type="ECO:0000313" key="2">
    <source>
        <dbReference type="EMBL" id="HFM97978.1"/>
    </source>
</evidence>
<proteinExistence type="predicted"/>